<keyword evidence="3" id="KW-0677">Repeat</keyword>
<gene>
    <name evidence="13" type="ORF">fugu_007705</name>
</gene>
<dbReference type="Gene3D" id="3.10.250.10">
    <property type="entry name" value="SRCR-like domain"/>
    <property type="match status" value="2"/>
</dbReference>
<keyword evidence="14" id="KW-1185">Reference proteome</keyword>
<name>A0A4Z2AZC8_9TELE</name>
<feature type="domain" description="SRCR" evidence="11">
    <location>
        <begin position="527"/>
        <end position="627"/>
    </location>
</feature>
<dbReference type="SMART" id="SM00179">
    <property type="entry name" value="EGF_CA"/>
    <property type="match status" value="1"/>
</dbReference>
<dbReference type="PROSITE" id="PS50026">
    <property type="entry name" value="EGF_3"/>
    <property type="match status" value="1"/>
</dbReference>
<keyword evidence="9" id="KW-0472">Membrane</keyword>
<dbReference type="GO" id="GO:0005886">
    <property type="term" value="C:plasma membrane"/>
    <property type="evidence" value="ECO:0007669"/>
    <property type="project" value="TreeGrafter"/>
</dbReference>
<organism evidence="13 14">
    <name type="scientific">Takifugu bimaculatus</name>
    <dbReference type="NCBI Taxonomy" id="433685"/>
    <lineage>
        <taxon>Eukaryota</taxon>
        <taxon>Metazoa</taxon>
        <taxon>Chordata</taxon>
        <taxon>Craniata</taxon>
        <taxon>Vertebrata</taxon>
        <taxon>Euteleostomi</taxon>
        <taxon>Actinopterygii</taxon>
        <taxon>Neopterygii</taxon>
        <taxon>Teleostei</taxon>
        <taxon>Neoteleostei</taxon>
        <taxon>Acanthomorphata</taxon>
        <taxon>Eupercaria</taxon>
        <taxon>Tetraodontiformes</taxon>
        <taxon>Tetradontoidea</taxon>
        <taxon>Tetraodontidae</taxon>
        <taxon>Takifugu</taxon>
    </lineage>
</organism>
<evidence type="ECO:0000256" key="1">
    <source>
        <dbReference type="ARBA" id="ARBA00022536"/>
    </source>
</evidence>
<comment type="caution">
    <text evidence="13">The sequence shown here is derived from an EMBL/GenBank/DDBJ whole genome shotgun (WGS) entry which is preliminary data.</text>
</comment>
<evidence type="ECO:0000256" key="8">
    <source>
        <dbReference type="SAM" id="MobiDB-lite"/>
    </source>
</evidence>
<keyword evidence="9" id="KW-1133">Transmembrane helix</keyword>
<dbReference type="Gene3D" id="2.60.40.3210">
    <property type="entry name" value="Zona pellucida, ZP-N domain"/>
    <property type="match status" value="1"/>
</dbReference>
<dbReference type="Gene3D" id="2.60.40.4100">
    <property type="entry name" value="Zona pellucida, ZP-C domain"/>
    <property type="match status" value="1"/>
</dbReference>
<keyword evidence="9" id="KW-0812">Transmembrane</keyword>
<dbReference type="InterPro" id="IPR018097">
    <property type="entry name" value="EGF_Ca-bd_CS"/>
</dbReference>
<feature type="domain" description="ZP" evidence="12">
    <location>
        <begin position="712"/>
        <end position="956"/>
    </location>
</feature>
<dbReference type="InterPro" id="IPR055355">
    <property type="entry name" value="ZP-C"/>
</dbReference>
<feature type="disulfide bond" evidence="7">
    <location>
        <begin position="565"/>
        <end position="626"/>
    </location>
</feature>
<dbReference type="PROSITE" id="PS01187">
    <property type="entry name" value="EGF_CA"/>
    <property type="match status" value="1"/>
</dbReference>
<keyword evidence="1 6" id="KW-0245">EGF-like domain</keyword>
<evidence type="ECO:0000256" key="9">
    <source>
        <dbReference type="SAM" id="Phobius"/>
    </source>
</evidence>
<accession>A0A4Z2AZC8</accession>
<reference evidence="13 14" key="1">
    <citation type="submission" date="2019-04" db="EMBL/GenBank/DDBJ databases">
        <title>The sequence and de novo assembly of Takifugu bimaculatus genome using PacBio and Hi-C technologies.</title>
        <authorList>
            <person name="Xu P."/>
            <person name="Liu B."/>
            <person name="Zhou Z."/>
        </authorList>
    </citation>
    <scope>NUCLEOTIDE SEQUENCE [LARGE SCALE GENOMIC DNA]</scope>
    <source>
        <strain evidence="13">TB-2018</strain>
        <tissue evidence="13">Muscle</tissue>
    </source>
</reference>
<dbReference type="Pfam" id="PF07645">
    <property type="entry name" value="EGF_CA"/>
    <property type="match status" value="1"/>
</dbReference>
<dbReference type="InterPro" id="IPR049883">
    <property type="entry name" value="NOTCH1_EGF-like"/>
</dbReference>
<dbReference type="InterPro" id="IPR001881">
    <property type="entry name" value="EGF-like_Ca-bd_dom"/>
</dbReference>
<feature type="disulfide bond" evidence="7">
    <location>
        <begin position="552"/>
        <end position="616"/>
    </location>
</feature>
<dbReference type="PROSITE" id="PS50287">
    <property type="entry name" value="SRCR_2"/>
    <property type="match status" value="2"/>
</dbReference>
<dbReference type="SMART" id="SM00241">
    <property type="entry name" value="ZP"/>
    <property type="match status" value="1"/>
</dbReference>
<evidence type="ECO:0000259" key="11">
    <source>
        <dbReference type="PROSITE" id="PS50287"/>
    </source>
</evidence>
<dbReference type="Pfam" id="PF00530">
    <property type="entry name" value="SRCR"/>
    <property type="match status" value="2"/>
</dbReference>
<dbReference type="SUPFAM" id="SSF56487">
    <property type="entry name" value="SRCR-like"/>
    <property type="match status" value="2"/>
</dbReference>
<feature type="region of interest" description="Disordered" evidence="8">
    <location>
        <begin position="455"/>
        <end position="492"/>
    </location>
</feature>
<dbReference type="PRINTS" id="PR01217">
    <property type="entry name" value="PRICHEXTENSN"/>
</dbReference>
<protein>
    <recommendedName>
        <fullName evidence="15">ZP domain-containing protein</fullName>
    </recommendedName>
</protein>
<comment type="caution">
    <text evidence="7">Lacks conserved residue(s) required for the propagation of feature annotation.</text>
</comment>
<feature type="disulfide bond" evidence="7">
    <location>
        <begin position="596"/>
        <end position="606"/>
    </location>
</feature>
<feature type="compositionally biased region" description="Low complexity" evidence="8">
    <location>
        <begin position="340"/>
        <end position="387"/>
    </location>
</feature>
<feature type="compositionally biased region" description="Low complexity" evidence="8">
    <location>
        <begin position="455"/>
        <end position="487"/>
    </location>
</feature>
<dbReference type="InterPro" id="IPR000742">
    <property type="entry name" value="EGF"/>
</dbReference>
<dbReference type="PANTHER" id="PTHR48071">
    <property type="entry name" value="SRCR DOMAIN-CONTAINING PROTEIN"/>
    <property type="match status" value="1"/>
</dbReference>
<dbReference type="GO" id="GO:0005509">
    <property type="term" value="F:calcium ion binding"/>
    <property type="evidence" value="ECO:0007669"/>
    <property type="project" value="InterPro"/>
</dbReference>
<dbReference type="Proteomes" id="UP000516260">
    <property type="component" value="Chromosome 8"/>
</dbReference>
<evidence type="ECO:0000256" key="2">
    <source>
        <dbReference type="ARBA" id="ARBA00022729"/>
    </source>
</evidence>
<dbReference type="EMBL" id="SWLE01000021">
    <property type="protein sequence ID" value="TNM85434.1"/>
    <property type="molecule type" value="Genomic_DNA"/>
</dbReference>
<dbReference type="GO" id="GO:0031638">
    <property type="term" value="P:zymogen activation"/>
    <property type="evidence" value="ECO:0007669"/>
    <property type="project" value="TreeGrafter"/>
</dbReference>
<dbReference type="FunFam" id="3.10.250.10:FF:000006">
    <property type="entry name" value="neurotrypsin isoform X2"/>
    <property type="match status" value="1"/>
</dbReference>
<proteinExistence type="predicted"/>
<evidence type="ECO:0000313" key="14">
    <source>
        <dbReference type="Proteomes" id="UP000516260"/>
    </source>
</evidence>
<feature type="transmembrane region" description="Helical" evidence="9">
    <location>
        <begin position="21"/>
        <end position="45"/>
    </location>
</feature>
<dbReference type="PROSITE" id="PS00420">
    <property type="entry name" value="SRCR_1"/>
    <property type="match status" value="1"/>
</dbReference>
<dbReference type="InterPro" id="IPR057774">
    <property type="entry name" value="D8C_UMOD/GP2/OIT3-like"/>
</dbReference>
<dbReference type="InterPro" id="IPR001507">
    <property type="entry name" value="ZP_dom"/>
</dbReference>
<evidence type="ECO:0000259" key="12">
    <source>
        <dbReference type="PROSITE" id="PS51034"/>
    </source>
</evidence>
<evidence type="ECO:0008006" key="15">
    <source>
        <dbReference type="Google" id="ProtNLM"/>
    </source>
</evidence>
<dbReference type="FunFam" id="3.10.250.10:FF:000003">
    <property type="entry name" value="Deleted in malignant brain tumors 1"/>
    <property type="match status" value="1"/>
</dbReference>
<evidence type="ECO:0000256" key="3">
    <source>
        <dbReference type="ARBA" id="ARBA00022737"/>
    </source>
</evidence>
<feature type="domain" description="SRCR" evidence="11">
    <location>
        <begin position="632"/>
        <end position="713"/>
    </location>
</feature>
<dbReference type="PRINTS" id="PR00258">
    <property type="entry name" value="SPERACTRCPTR"/>
</dbReference>
<evidence type="ECO:0000259" key="10">
    <source>
        <dbReference type="PROSITE" id="PS50026"/>
    </source>
</evidence>
<dbReference type="InterPro" id="IPR036772">
    <property type="entry name" value="SRCR-like_dom_sf"/>
</dbReference>
<dbReference type="PANTHER" id="PTHR48071:SF24">
    <property type="entry name" value="DELETED IN MALIGNANT BRAIN TUMORS 1 PROTEIN-LIKE"/>
    <property type="match status" value="1"/>
</dbReference>
<evidence type="ECO:0000256" key="4">
    <source>
        <dbReference type="ARBA" id="ARBA00023157"/>
    </source>
</evidence>
<dbReference type="AlphaFoldDB" id="A0A4Z2AZC8"/>
<dbReference type="Pfam" id="PF00100">
    <property type="entry name" value="Zona_pellucida"/>
    <property type="match status" value="1"/>
</dbReference>
<dbReference type="PROSITE" id="PS51034">
    <property type="entry name" value="ZP_2"/>
    <property type="match status" value="1"/>
</dbReference>
<dbReference type="SMART" id="SM00202">
    <property type="entry name" value="SR"/>
    <property type="match status" value="2"/>
</dbReference>
<dbReference type="Pfam" id="PF23283">
    <property type="entry name" value="D8C_UMOD"/>
    <property type="match status" value="1"/>
</dbReference>
<keyword evidence="4 7" id="KW-1015">Disulfide bond</keyword>
<dbReference type="GO" id="GO:0004252">
    <property type="term" value="F:serine-type endopeptidase activity"/>
    <property type="evidence" value="ECO:0007669"/>
    <property type="project" value="TreeGrafter"/>
</dbReference>
<keyword evidence="5" id="KW-0325">Glycoprotein</keyword>
<dbReference type="InterPro" id="IPR001190">
    <property type="entry name" value="SRCR"/>
</dbReference>
<keyword evidence="2" id="KW-0732">Signal</keyword>
<dbReference type="Gene3D" id="2.10.25.10">
    <property type="entry name" value="Laminin"/>
    <property type="match status" value="2"/>
</dbReference>
<evidence type="ECO:0000256" key="5">
    <source>
        <dbReference type="ARBA" id="ARBA00023180"/>
    </source>
</evidence>
<feature type="compositionally biased region" description="Pro residues" evidence="8">
    <location>
        <begin position="388"/>
        <end position="404"/>
    </location>
</feature>
<dbReference type="InterPro" id="IPR042235">
    <property type="entry name" value="ZP-C_dom"/>
</dbReference>
<sequence length="956" mass="104930">MLLASIPQTSLKLSFLLKRSVLILWMWSSMGAPKGLVWLLLLLIYTGSTSGTLVTSCDSCHDEATCLETKDRGDSFLKLSCACKDGFVGDGLTCYDQKLCSDSDCCAQGYQWSAERGCEDTDECSLPDSPCQPPQVCQNTLGSYECLQPPSRTKSGPSDRSVQVDCGHGLCPEGMDCLEGSDGFMNCVDPCENYSVLNDDWRATNYTSDEVHSDDVNFKGWYRFFLWQKSAHIPERCVAAGRCGTLYPIWMRTPHPTQSGVIQISQMCIQKYGQCCFTSMTQNYVKLCNRDFYVYKLKPTSRYNAYCLAVNKTQPGVSPTTNTPPPPFHTTTPPPIHTTTSPHIHTTTSPHIRTTTSRPIHTTSRPFRTTTSRPIRTTTSPHIHTTTSPPPHIHTTTSPPPHIHTTSPPPHIHTTTSPHIHTTTAPPPHIHTTTSPPPHIHTTTSPPPPIHTTTSPHIHTTTSPPIHTTTSPHIHTTTSPHIHTTTAPPRPINATTSRPFHTTTSPPINATTSPPFMTTAPPLEGQLRLVNGNGSCVGRVEVFLRGQWGTVCDDAWDVNDAHVVCRQLGCGRALSAPRVAFYGQGTGPIWLDDVQCFGNEPALTECRHSGVGNHNCGHHEDAGVVCEAASPVRLVNSDNRCSGRVEIQHNGQWGTVCDDQWDLRDANVVCRQLECGAAYSAPQSAAFGQGRGPIWLDDVNCNVVQPPEPLLVCGRNKIEVGFDVAALTLSGLDPFSGHLAVTNCSRSRVQNNSVWYEVETREDVCGNILRANSTHVTYSNTLFIYYGNNTSFIVPKSFPFHCVYPLDTDTSLNVAINPFLNLTGGTSGVGARAEASMFLYRSSNYNQVYPAGQVSLPVGSPLYVGVSLEEQHQGFVVVLEDCYASQSSSPDHPTREYLIRNKCPTDRRRVAVTESGVSLRARFSALLFLTQNQYSSEYLHCSLTLHRQDVSLCFTI</sequence>
<evidence type="ECO:0000256" key="6">
    <source>
        <dbReference type="PROSITE-ProRule" id="PRU00076"/>
    </source>
</evidence>
<feature type="region of interest" description="Disordered" evidence="8">
    <location>
        <begin position="340"/>
        <end position="404"/>
    </location>
</feature>
<evidence type="ECO:0000313" key="13">
    <source>
        <dbReference type="EMBL" id="TNM85434.1"/>
    </source>
</evidence>
<dbReference type="CDD" id="cd00054">
    <property type="entry name" value="EGF_CA"/>
    <property type="match status" value="1"/>
</dbReference>
<feature type="domain" description="EGF-like" evidence="10">
    <location>
        <begin position="120"/>
        <end position="158"/>
    </location>
</feature>
<evidence type="ECO:0000256" key="7">
    <source>
        <dbReference type="PROSITE-ProRule" id="PRU00196"/>
    </source>
</evidence>